<protein>
    <submittedName>
        <fullName evidence="2">NAD-dependent epimerase/dehydratase, putative</fullName>
    </submittedName>
</protein>
<dbReference type="InterPro" id="IPR016040">
    <property type="entry name" value="NAD(P)-bd_dom"/>
</dbReference>
<dbReference type="GO" id="GO:0004029">
    <property type="term" value="F:aldehyde dehydrogenase (NAD+) activity"/>
    <property type="evidence" value="ECO:0007669"/>
    <property type="project" value="TreeGrafter"/>
</dbReference>
<feature type="domain" description="NAD(P)-binding" evidence="1">
    <location>
        <begin position="8"/>
        <end position="112"/>
    </location>
</feature>
<evidence type="ECO:0000313" key="2">
    <source>
        <dbReference type="EMBL" id="SUM67909.1"/>
    </source>
</evidence>
<dbReference type="Pfam" id="PF13460">
    <property type="entry name" value="NAD_binding_10"/>
    <property type="match status" value="1"/>
</dbReference>
<name>A0A380GXD9_9STAP</name>
<dbReference type="Gene3D" id="3.40.50.720">
    <property type="entry name" value="NAD(P)-binding Rossmann-like Domain"/>
    <property type="match status" value="1"/>
</dbReference>
<dbReference type="AlphaFoldDB" id="A0A380GXD9"/>
<evidence type="ECO:0000259" key="1">
    <source>
        <dbReference type="Pfam" id="PF13460"/>
    </source>
</evidence>
<dbReference type="InterPro" id="IPR051783">
    <property type="entry name" value="NAD(P)-dependent_oxidoreduct"/>
</dbReference>
<evidence type="ECO:0000313" key="3">
    <source>
        <dbReference type="Proteomes" id="UP000255425"/>
    </source>
</evidence>
<dbReference type="InterPro" id="IPR036291">
    <property type="entry name" value="NAD(P)-bd_dom_sf"/>
</dbReference>
<dbReference type="EMBL" id="UHDZ01000001">
    <property type="protein sequence ID" value="SUM67909.1"/>
    <property type="molecule type" value="Genomic_DNA"/>
</dbReference>
<dbReference type="Proteomes" id="UP000255425">
    <property type="component" value="Unassembled WGS sequence"/>
</dbReference>
<dbReference type="SUPFAM" id="SSF51735">
    <property type="entry name" value="NAD(P)-binding Rossmann-fold domains"/>
    <property type="match status" value="1"/>
</dbReference>
<reference evidence="2 3" key="1">
    <citation type="submission" date="2018-06" db="EMBL/GenBank/DDBJ databases">
        <authorList>
            <consortium name="Pathogen Informatics"/>
            <person name="Doyle S."/>
        </authorList>
    </citation>
    <scope>NUCLEOTIDE SEQUENCE [LARGE SCALE GENOMIC DNA]</scope>
    <source>
        <strain evidence="2 3">NCTC11807</strain>
    </source>
</reference>
<accession>A0A380GXD9</accession>
<keyword evidence="3" id="KW-1185">Reference proteome</keyword>
<proteinExistence type="predicted"/>
<sequence>MSKILLTGASGYIGGHLKDKLKKEHEIIAISRNISNKDNEQNVTWKAADLFDLDEITKVMEGIDTAIYLVHSKMPSAKLTQANFEDMDALLADNFARVAKQQGVKHIVFMRGLIPIVDRLSAHLRSRLECEKILGD</sequence>
<dbReference type="PANTHER" id="PTHR48079:SF6">
    <property type="entry name" value="NAD(P)-BINDING DOMAIN-CONTAINING PROTEIN-RELATED"/>
    <property type="match status" value="1"/>
</dbReference>
<organism evidence="2 3">
    <name type="scientific">Staphylococcus saccharolyticus</name>
    <dbReference type="NCBI Taxonomy" id="33028"/>
    <lineage>
        <taxon>Bacteria</taxon>
        <taxon>Bacillati</taxon>
        <taxon>Bacillota</taxon>
        <taxon>Bacilli</taxon>
        <taxon>Bacillales</taxon>
        <taxon>Staphylococcaceae</taxon>
        <taxon>Staphylococcus</taxon>
    </lineage>
</organism>
<dbReference type="PANTHER" id="PTHR48079">
    <property type="entry name" value="PROTEIN YEEZ"/>
    <property type="match status" value="1"/>
</dbReference>
<dbReference type="GO" id="GO:0005737">
    <property type="term" value="C:cytoplasm"/>
    <property type="evidence" value="ECO:0007669"/>
    <property type="project" value="TreeGrafter"/>
</dbReference>
<gene>
    <name evidence="2" type="ORF">NCTC11807_00346</name>
</gene>